<feature type="domain" description="RCK C-terminal" evidence="11">
    <location>
        <begin position="400"/>
        <end position="481"/>
    </location>
</feature>
<feature type="transmembrane region" description="Helical" evidence="10">
    <location>
        <begin position="6"/>
        <end position="23"/>
    </location>
</feature>
<dbReference type="InterPro" id="IPR006037">
    <property type="entry name" value="RCK_C"/>
</dbReference>
<dbReference type="PROSITE" id="PS51202">
    <property type="entry name" value="RCK_C"/>
    <property type="match status" value="1"/>
</dbReference>
<dbReference type="InterPro" id="IPR036721">
    <property type="entry name" value="RCK_C_sf"/>
</dbReference>
<comment type="subcellular location">
    <subcellularLocation>
        <location evidence="1">Cell membrane</location>
        <topology evidence="1">Multi-pass membrane protein</topology>
    </subcellularLocation>
</comment>
<evidence type="ECO:0000256" key="9">
    <source>
        <dbReference type="SAM" id="MobiDB-lite"/>
    </source>
</evidence>
<dbReference type="NCBIfam" id="NF003716">
    <property type="entry name" value="PRK05326.1-3"/>
    <property type="match status" value="1"/>
</dbReference>
<evidence type="ECO:0000256" key="1">
    <source>
        <dbReference type="ARBA" id="ARBA00004651"/>
    </source>
</evidence>
<dbReference type="EMBL" id="FOND01000006">
    <property type="protein sequence ID" value="SFE80547.1"/>
    <property type="molecule type" value="Genomic_DNA"/>
</dbReference>
<proteinExistence type="predicted"/>
<evidence type="ECO:0000313" key="13">
    <source>
        <dbReference type="Proteomes" id="UP000198589"/>
    </source>
</evidence>
<feature type="transmembrane region" description="Helical" evidence="10">
    <location>
        <begin position="223"/>
        <end position="254"/>
    </location>
</feature>
<keyword evidence="3" id="KW-0050">Antiport</keyword>
<evidence type="ECO:0000256" key="7">
    <source>
        <dbReference type="ARBA" id="ARBA00023065"/>
    </source>
</evidence>
<name>A0A1I2DJB1_9ACTN</name>
<dbReference type="AlphaFoldDB" id="A0A1I2DJB1"/>
<dbReference type="GO" id="GO:0005886">
    <property type="term" value="C:plasma membrane"/>
    <property type="evidence" value="ECO:0007669"/>
    <property type="project" value="UniProtKB-SubCell"/>
</dbReference>
<feature type="transmembrane region" description="Helical" evidence="10">
    <location>
        <begin position="120"/>
        <end position="140"/>
    </location>
</feature>
<gene>
    <name evidence="12" type="ORF">SAMN05216574_10619</name>
</gene>
<dbReference type="Gene3D" id="3.30.70.1450">
    <property type="entry name" value="Regulator of K+ conductance, C-terminal domain"/>
    <property type="match status" value="1"/>
</dbReference>
<reference evidence="13" key="1">
    <citation type="submission" date="2016-10" db="EMBL/GenBank/DDBJ databases">
        <authorList>
            <person name="Varghese N."/>
            <person name="Submissions S."/>
        </authorList>
    </citation>
    <scope>NUCLEOTIDE SEQUENCE [LARGE SCALE GENOMIC DNA]</scope>
    <source>
        <strain evidence="13">DSM 46838</strain>
    </source>
</reference>
<keyword evidence="13" id="KW-1185">Reference proteome</keyword>
<dbReference type="Pfam" id="PF02080">
    <property type="entry name" value="TrkA_C"/>
    <property type="match status" value="1"/>
</dbReference>
<feature type="region of interest" description="Disordered" evidence="9">
    <location>
        <begin position="497"/>
        <end position="516"/>
    </location>
</feature>
<keyword evidence="8 10" id="KW-0472">Membrane</keyword>
<feature type="transmembrane region" description="Helical" evidence="10">
    <location>
        <begin position="35"/>
        <end position="52"/>
    </location>
</feature>
<evidence type="ECO:0000313" key="12">
    <source>
        <dbReference type="EMBL" id="SFE80547.1"/>
    </source>
</evidence>
<keyword evidence="4" id="KW-1003">Cell membrane</keyword>
<dbReference type="GO" id="GO:1902600">
    <property type="term" value="P:proton transmembrane transport"/>
    <property type="evidence" value="ECO:0007669"/>
    <property type="project" value="InterPro"/>
</dbReference>
<dbReference type="GO" id="GO:0015297">
    <property type="term" value="F:antiporter activity"/>
    <property type="evidence" value="ECO:0007669"/>
    <property type="project" value="UniProtKB-KW"/>
</dbReference>
<keyword evidence="2" id="KW-0813">Transport</keyword>
<sequence>MSVADLNLVVLAVTGLLLVAVAAVRLSTRAGLPTLLIYLGMGLLVGEAGLGIEFEDAQLTQVVGLVLLGIILAEGGLTTRWSVIRPVLGPSLVLATLGVAVSVAVTAAVSYLILPIDLRTAVLLGAVVSSTDAAAVFSVLRRLPLRRRLGATLEAESGFNDPLVIILVTLVVSDGWEQADPLLAFGQVLYQLAAGAAIGLLVARVGEVVQRRSALPSVGLYPIATMAIALFAFAAAGVAGASSFMAIYVAGLWLGNARLPHRNATLGFAEGLAWLAQIALFVMLGLLASPARLPDALVPALIVGSALLLLARPISVILSVTPFRIPWREQAFMSWAGLRGAVPIVLTTIPLSAGMPAAGQIFDVVFVLVVVFTLLQAPTLPPLARWLRTGADGDATDVAIESAPLESIDADLVEFTVPPGSKLHGVAMWELRLPPKAVVSLVVRDGHTVVPDRDTTLRVGDQLLLIVPTRARREVERRLQAVHRAGRLARWLGADEPAARQAGDSQPPGAGNRWRRVLRRLRGATSERSR</sequence>
<dbReference type="Gene3D" id="1.20.1530.20">
    <property type="match status" value="1"/>
</dbReference>
<feature type="transmembrane region" description="Helical" evidence="10">
    <location>
        <begin position="182"/>
        <end position="203"/>
    </location>
</feature>
<protein>
    <submittedName>
        <fullName evidence="12">Potassium/proton antiporter, CPA1 family</fullName>
    </submittedName>
</protein>
<evidence type="ECO:0000256" key="3">
    <source>
        <dbReference type="ARBA" id="ARBA00022449"/>
    </source>
</evidence>
<evidence type="ECO:0000256" key="2">
    <source>
        <dbReference type="ARBA" id="ARBA00022448"/>
    </source>
</evidence>
<dbReference type="InterPro" id="IPR038770">
    <property type="entry name" value="Na+/solute_symporter_sf"/>
</dbReference>
<dbReference type="Proteomes" id="UP000198589">
    <property type="component" value="Unassembled WGS sequence"/>
</dbReference>
<evidence type="ECO:0000256" key="5">
    <source>
        <dbReference type="ARBA" id="ARBA00022692"/>
    </source>
</evidence>
<evidence type="ECO:0000259" key="11">
    <source>
        <dbReference type="PROSITE" id="PS51202"/>
    </source>
</evidence>
<keyword evidence="5 10" id="KW-0812">Transmembrane</keyword>
<dbReference type="GO" id="GO:0008324">
    <property type="term" value="F:monoatomic cation transmembrane transporter activity"/>
    <property type="evidence" value="ECO:0007669"/>
    <property type="project" value="InterPro"/>
</dbReference>
<evidence type="ECO:0000256" key="6">
    <source>
        <dbReference type="ARBA" id="ARBA00022989"/>
    </source>
</evidence>
<accession>A0A1I2DJB1</accession>
<dbReference type="GO" id="GO:0006813">
    <property type="term" value="P:potassium ion transport"/>
    <property type="evidence" value="ECO:0007669"/>
    <property type="project" value="InterPro"/>
</dbReference>
<feature type="transmembrane region" description="Helical" evidence="10">
    <location>
        <begin position="332"/>
        <end position="351"/>
    </location>
</feature>
<keyword evidence="7" id="KW-0406">Ion transport</keyword>
<feature type="transmembrane region" description="Helical" evidence="10">
    <location>
        <begin position="91"/>
        <end position="114"/>
    </location>
</feature>
<dbReference type="PANTHER" id="PTHR32507:SF7">
    <property type="entry name" value="K(+)_H(+) ANTIPORTER NHAP2"/>
    <property type="match status" value="1"/>
</dbReference>
<dbReference type="InterPro" id="IPR006153">
    <property type="entry name" value="Cation/H_exchanger_TM"/>
</dbReference>
<dbReference type="PANTHER" id="PTHR32507">
    <property type="entry name" value="NA(+)/H(+) ANTIPORTER 1"/>
    <property type="match status" value="1"/>
</dbReference>
<evidence type="ECO:0000256" key="8">
    <source>
        <dbReference type="ARBA" id="ARBA00023136"/>
    </source>
</evidence>
<dbReference type="Pfam" id="PF00999">
    <property type="entry name" value="Na_H_Exchanger"/>
    <property type="match status" value="1"/>
</dbReference>
<evidence type="ECO:0000256" key="4">
    <source>
        <dbReference type="ARBA" id="ARBA00022475"/>
    </source>
</evidence>
<dbReference type="SUPFAM" id="SSF116726">
    <property type="entry name" value="TrkA C-terminal domain-like"/>
    <property type="match status" value="1"/>
</dbReference>
<dbReference type="RefSeq" id="WP_092196527.1">
    <property type="nucleotide sequence ID" value="NZ_FOND01000006.1"/>
</dbReference>
<keyword evidence="6 10" id="KW-1133">Transmembrane helix</keyword>
<organism evidence="12 13">
    <name type="scientific">Blastococcus tunisiensis</name>
    <dbReference type="NCBI Taxonomy" id="1798228"/>
    <lineage>
        <taxon>Bacteria</taxon>
        <taxon>Bacillati</taxon>
        <taxon>Actinomycetota</taxon>
        <taxon>Actinomycetes</taxon>
        <taxon>Geodermatophilales</taxon>
        <taxon>Geodermatophilaceae</taxon>
        <taxon>Blastococcus</taxon>
    </lineage>
</organism>
<feature type="transmembrane region" description="Helical" evidence="10">
    <location>
        <begin position="58"/>
        <end position="79"/>
    </location>
</feature>
<dbReference type="OrthoDB" id="9810759at2"/>
<dbReference type="NCBIfam" id="NF003715">
    <property type="entry name" value="PRK05326.1-2"/>
    <property type="match status" value="1"/>
</dbReference>
<feature type="transmembrane region" description="Helical" evidence="10">
    <location>
        <begin position="357"/>
        <end position="375"/>
    </location>
</feature>
<feature type="transmembrane region" description="Helical" evidence="10">
    <location>
        <begin position="266"/>
        <end position="288"/>
    </location>
</feature>
<feature type="transmembrane region" description="Helical" evidence="10">
    <location>
        <begin position="300"/>
        <end position="320"/>
    </location>
</feature>
<evidence type="ECO:0000256" key="10">
    <source>
        <dbReference type="SAM" id="Phobius"/>
    </source>
</evidence>